<name>A0A1X7DJY0_9MICC</name>
<evidence type="ECO:0000256" key="4">
    <source>
        <dbReference type="ARBA" id="ARBA00023444"/>
    </source>
</evidence>
<dbReference type="GO" id="GO:0020037">
    <property type="term" value="F:heme binding"/>
    <property type="evidence" value="ECO:0007669"/>
    <property type="project" value="InterPro"/>
</dbReference>
<keyword evidence="2" id="KW-0479">Metal-binding</keyword>
<dbReference type="Gene3D" id="3.30.70.3420">
    <property type="match status" value="1"/>
</dbReference>
<proteinExistence type="predicted"/>
<evidence type="ECO:0000313" key="9">
    <source>
        <dbReference type="Proteomes" id="UP000192929"/>
    </source>
</evidence>
<accession>A0A1X7DJY0</accession>
<evidence type="ECO:0000256" key="2">
    <source>
        <dbReference type="ARBA" id="ARBA00022723"/>
    </source>
</evidence>
<gene>
    <name evidence="8" type="ORF">SAMN06296028_11273</name>
</gene>
<dbReference type="SUPFAM" id="SSF54909">
    <property type="entry name" value="Dimeric alpha+beta barrel"/>
    <property type="match status" value="1"/>
</dbReference>
<protein>
    <recommendedName>
        <fullName evidence="7">hydrogen peroxide-dependent heme synthase</fullName>
        <ecNumber evidence="7">1.3.98.5</ecNumber>
    </recommendedName>
</protein>
<dbReference type="AlphaFoldDB" id="A0A1X7DJY0"/>
<keyword evidence="1" id="KW-0349">Heme</keyword>
<keyword evidence="3" id="KW-0408">Iron</keyword>
<dbReference type="InterPro" id="IPR011008">
    <property type="entry name" value="Dimeric_a/b-barrel"/>
</dbReference>
<sequence>MGAWQVERIEPVTGPSLPVVSRLAVLDGSRAGDVEAAWVLRGTTSYKRYTRREEQEALDAKQPQLGRPEATRAALIPITKSDAWWQLAQDERRDLLEESSHHIAVGLEYLPAVARQLYHGHDLGEPFDFLAWFEYAPQDAPAFEELVDRLRTTPEWGYVERDVDIRLAR</sequence>
<comment type="pathway">
    <text evidence="4">Porphyrin-containing compound metabolism.</text>
</comment>
<dbReference type="EC" id="1.3.98.5" evidence="7"/>
<dbReference type="GO" id="GO:0016491">
    <property type="term" value="F:oxidoreductase activity"/>
    <property type="evidence" value="ECO:0007669"/>
    <property type="project" value="InterPro"/>
</dbReference>
<organism evidence="8 9">
    <name type="scientific">Kocuria marina subsp. indica</name>
    <dbReference type="NCBI Taxonomy" id="1049583"/>
    <lineage>
        <taxon>Bacteria</taxon>
        <taxon>Bacillati</taxon>
        <taxon>Actinomycetota</taxon>
        <taxon>Actinomycetes</taxon>
        <taxon>Micrococcales</taxon>
        <taxon>Micrococcaceae</taxon>
        <taxon>Kocuria</taxon>
    </lineage>
</organism>
<evidence type="ECO:0000256" key="7">
    <source>
        <dbReference type="ARBA" id="ARBA00050019"/>
    </source>
</evidence>
<dbReference type="GO" id="GO:0046872">
    <property type="term" value="F:metal ion binding"/>
    <property type="evidence" value="ECO:0007669"/>
    <property type="project" value="UniProtKB-KW"/>
</dbReference>
<dbReference type="InterPro" id="IPR010644">
    <property type="entry name" value="ChdC/CLD"/>
</dbReference>
<dbReference type="Pfam" id="PF06778">
    <property type="entry name" value="Chlor_dismutase"/>
    <property type="match status" value="1"/>
</dbReference>
<evidence type="ECO:0000256" key="6">
    <source>
        <dbReference type="ARBA" id="ARBA00049935"/>
    </source>
</evidence>
<dbReference type="Proteomes" id="UP000192929">
    <property type="component" value="Unassembled WGS sequence"/>
</dbReference>
<comment type="catalytic activity">
    <reaction evidence="5">
        <text>Fe-coproporphyrin III + 2 H2O2 + 2 H(+) = heme b + 2 CO2 + 4 H2O</text>
        <dbReference type="Rhea" id="RHEA:56516"/>
        <dbReference type="ChEBI" id="CHEBI:15377"/>
        <dbReference type="ChEBI" id="CHEBI:15378"/>
        <dbReference type="ChEBI" id="CHEBI:16240"/>
        <dbReference type="ChEBI" id="CHEBI:16526"/>
        <dbReference type="ChEBI" id="CHEBI:60344"/>
        <dbReference type="ChEBI" id="CHEBI:68438"/>
        <dbReference type="EC" id="1.3.98.5"/>
    </reaction>
    <physiologicalReaction direction="left-to-right" evidence="5">
        <dbReference type="Rhea" id="RHEA:56517"/>
    </physiologicalReaction>
</comment>
<comment type="cofactor">
    <cofactor evidence="6">
        <name>Fe-coproporphyrin III</name>
        <dbReference type="ChEBI" id="CHEBI:68438"/>
    </cofactor>
</comment>
<reference evidence="9" key="1">
    <citation type="submission" date="2017-04" db="EMBL/GenBank/DDBJ databases">
        <authorList>
            <person name="Varghese N."/>
            <person name="Submissions S."/>
        </authorList>
    </citation>
    <scope>NUCLEOTIDE SEQUENCE [LARGE SCALE GENOMIC DNA]</scope>
    <source>
        <strain evidence="9">NIO-1021</strain>
    </source>
</reference>
<dbReference type="EMBL" id="FXAC01000012">
    <property type="protein sequence ID" value="SMF16840.1"/>
    <property type="molecule type" value="Genomic_DNA"/>
</dbReference>
<evidence type="ECO:0000313" key="8">
    <source>
        <dbReference type="EMBL" id="SMF16840.1"/>
    </source>
</evidence>
<keyword evidence="9" id="KW-1185">Reference proteome</keyword>
<evidence type="ECO:0000256" key="5">
    <source>
        <dbReference type="ARBA" id="ARBA00049896"/>
    </source>
</evidence>
<evidence type="ECO:0000256" key="1">
    <source>
        <dbReference type="ARBA" id="ARBA00022617"/>
    </source>
</evidence>
<evidence type="ECO:0000256" key="3">
    <source>
        <dbReference type="ARBA" id="ARBA00023004"/>
    </source>
</evidence>